<evidence type="ECO:0000313" key="3">
    <source>
        <dbReference type="EMBL" id="KYF50258.1"/>
    </source>
</evidence>
<evidence type="ECO:0000313" key="4">
    <source>
        <dbReference type="Proteomes" id="UP000075604"/>
    </source>
</evidence>
<dbReference type="EMBL" id="JELX01004143">
    <property type="protein sequence ID" value="KYF50258.1"/>
    <property type="molecule type" value="Genomic_DNA"/>
</dbReference>
<name>A0A150P440_SORCE</name>
<comment type="caution">
    <text evidence="3">The sequence shown here is derived from an EMBL/GenBank/DDBJ whole genome shotgun (WGS) entry which is preliminary data.</text>
</comment>
<evidence type="ECO:0000259" key="2">
    <source>
        <dbReference type="Pfam" id="PF20232"/>
    </source>
</evidence>
<dbReference type="Proteomes" id="UP000075604">
    <property type="component" value="Unassembled WGS sequence"/>
</dbReference>
<proteinExistence type="predicted"/>
<organism evidence="3 4">
    <name type="scientific">Sorangium cellulosum</name>
    <name type="common">Polyangium cellulosum</name>
    <dbReference type="NCBI Taxonomy" id="56"/>
    <lineage>
        <taxon>Bacteria</taxon>
        <taxon>Pseudomonadati</taxon>
        <taxon>Myxococcota</taxon>
        <taxon>Polyangia</taxon>
        <taxon>Polyangiales</taxon>
        <taxon>Polyangiaceae</taxon>
        <taxon>Sorangium</taxon>
    </lineage>
</organism>
<evidence type="ECO:0000256" key="1">
    <source>
        <dbReference type="SAM" id="MobiDB-lite"/>
    </source>
</evidence>
<accession>A0A150P440</accession>
<protein>
    <recommendedName>
        <fullName evidence="2">Type VI secretion system FHA domain-containing protein</fullName>
    </recommendedName>
</protein>
<dbReference type="InterPro" id="IPR046883">
    <property type="entry name" value="T6SS_FHA_C"/>
</dbReference>
<feature type="region of interest" description="Disordered" evidence="1">
    <location>
        <begin position="165"/>
        <end position="191"/>
    </location>
</feature>
<dbReference type="AlphaFoldDB" id="A0A150P440"/>
<reference evidence="3 4" key="1">
    <citation type="submission" date="2014-02" db="EMBL/GenBank/DDBJ databases">
        <title>The small core and large imbalanced accessory genome model reveals a collaborative survival strategy of Sorangium cellulosum strains in nature.</title>
        <authorList>
            <person name="Han K."/>
            <person name="Peng R."/>
            <person name="Blom J."/>
            <person name="Li Y.-Z."/>
        </authorList>
    </citation>
    <scope>NUCLEOTIDE SEQUENCE [LARGE SCALE GENOMIC DNA]</scope>
    <source>
        <strain evidence="3 4">So0157-18</strain>
    </source>
</reference>
<gene>
    <name evidence="3" type="ORF">BE04_17825</name>
</gene>
<dbReference type="Pfam" id="PF20232">
    <property type="entry name" value="T6SS_FHA_C"/>
    <property type="match status" value="1"/>
</dbReference>
<feature type="domain" description="Type VI secretion system FHA" evidence="2">
    <location>
        <begin position="74"/>
        <end position="161"/>
    </location>
</feature>
<sequence>MAGIVNFARRLRDTMDVFLKCFVSLRDGYQEFEAEVLARDRTAETDKVANAKDAKELGTVLLTPVGGPEAARHLHEIFVDVMSHQIALLNGVMGGVRSLLVKLAPKTLEEKLEREGKKGGLFSSKYEELWKLYERRHGDYSGEDKETFREIFGEQFSRAYAATAGEDYGSSGESGGRSIVRFPVSGNSNKR</sequence>